<organism evidence="8 9">
    <name type="scientific">Caldovatus sediminis</name>
    <dbReference type="NCBI Taxonomy" id="2041189"/>
    <lineage>
        <taxon>Bacteria</taxon>
        <taxon>Pseudomonadati</taxon>
        <taxon>Pseudomonadota</taxon>
        <taxon>Alphaproteobacteria</taxon>
        <taxon>Acetobacterales</taxon>
        <taxon>Roseomonadaceae</taxon>
        <taxon>Caldovatus</taxon>
    </lineage>
</organism>
<evidence type="ECO:0000259" key="7">
    <source>
        <dbReference type="PROSITE" id="PS50110"/>
    </source>
</evidence>
<dbReference type="Gene3D" id="3.40.50.2300">
    <property type="match status" value="1"/>
</dbReference>
<dbReference type="GO" id="GO:0032993">
    <property type="term" value="C:protein-DNA complex"/>
    <property type="evidence" value="ECO:0007669"/>
    <property type="project" value="TreeGrafter"/>
</dbReference>
<reference evidence="8 9" key="1">
    <citation type="journal article" date="2014" name="Int. J. Syst. Evol. Microbiol.">
        <title>Complete genome sequence of Corynebacterium casei LMG S-19264T (=DSM 44701T), isolated from a smear-ripened cheese.</title>
        <authorList>
            <consortium name="US DOE Joint Genome Institute (JGI-PGF)"/>
            <person name="Walter F."/>
            <person name="Albersmeier A."/>
            <person name="Kalinowski J."/>
            <person name="Ruckert C."/>
        </authorList>
    </citation>
    <scope>NUCLEOTIDE SEQUENCE [LARGE SCALE GENOMIC DNA]</scope>
    <source>
        <strain evidence="8 9">CGMCC 1.16330</strain>
    </source>
</reference>
<evidence type="ECO:0000256" key="6">
    <source>
        <dbReference type="PROSITE-ProRule" id="PRU00169"/>
    </source>
</evidence>
<proteinExistence type="predicted"/>
<dbReference type="GO" id="GO:0000976">
    <property type="term" value="F:transcription cis-regulatory region binding"/>
    <property type="evidence" value="ECO:0007669"/>
    <property type="project" value="TreeGrafter"/>
</dbReference>
<dbReference type="PANTHER" id="PTHR48111">
    <property type="entry name" value="REGULATOR OF RPOS"/>
    <property type="match status" value="1"/>
</dbReference>
<dbReference type="InterPro" id="IPR039420">
    <property type="entry name" value="WalR-like"/>
</dbReference>
<keyword evidence="5" id="KW-0804">Transcription</keyword>
<evidence type="ECO:0000256" key="1">
    <source>
        <dbReference type="ARBA" id="ARBA00022553"/>
    </source>
</evidence>
<name>A0A8J2ZDL1_9PROT</name>
<dbReference type="PROSITE" id="PS50110">
    <property type="entry name" value="RESPONSE_REGULATORY"/>
    <property type="match status" value="1"/>
</dbReference>
<dbReference type="SUPFAM" id="SSF52172">
    <property type="entry name" value="CheY-like"/>
    <property type="match status" value="1"/>
</dbReference>
<dbReference type="Proteomes" id="UP000597507">
    <property type="component" value="Unassembled WGS sequence"/>
</dbReference>
<protein>
    <recommendedName>
        <fullName evidence="7">Response regulatory domain-containing protein</fullName>
    </recommendedName>
</protein>
<dbReference type="InterPro" id="IPR011006">
    <property type="entry name" value="CheY-like_superfamily"/>
</dbReference>
<feature type="modified residue" description="4-aspartylphosphate" evidence="6">
    <location>
        <position position="54"/>
    </location>
</feature>
<keyword evidence="1 6" id="KW-0597">Phosphoprotein</keyword>
<gene>
    <name evidence="8" type="ORF">GCM10010964_30930</name>
</gene>
<dbReference type="InterPro" id="IPR001789">
    <property type="entry name" value="Sig_transdc_resp-reg_receiver"/>
</dbReference>
<sequence>MLLVEDEAVVAMVLEEALERAGHDVVTAPDPDAAIAAWEAAEAAGTPIGMLVTDLGSPQGGPFGGVCLIRRLRARRRSLPVVVVTGHELTDAELRSRLGRRDAGRRGETILLRKPFDLGNSLPEALSRANAAAMPRRVVLPARAPAAGADPATGDQGAARAR</sequence>
<evidence type="ECO:0000313" key="8">
    <source>
        <dbReference type="EMBL" id="GGG41144.1"/>
    </source>
</evidence>
<accession>A0A8J2ZDL1</accession>
<dbReference type="Pfam" id="PF00072">
    <property type="entry name" value="Response_reg"/>
    <property type="match status" value="1"/>
</dbReference>
<dbReference type="GO" id="GO:0005829">
    <property type="term" value="C:cytosol"/>
    <property type="evidence" value="ECO:0007669"/>
    <property type="project" value="TreeGrafter"/>
</dbReference>
<evidence type="ECO:0000256" key="2">
    <source>
        <dbReference type="ARBA" id="ARBA00023012"/>
    </source>
</evidence>
<keyword evidence="9" id="KW-1185">Reference proteome</keyword>
<feature type="domain" description="Response regulatory" evidence="7">
    <location>
        <begin position="1"/>
        <end position="129"/>
    </location>
</feature>
<dbReference type="GO" id="GO:0006355">
    <property type="term" value="P:regulation of DNA-templated transcription"/>
    <property type="evidence" value="ECO:0007669"/>
    <property type="project" value="TreeGrafter"/>
</dbReference>
<dbReference type="AlphaFoldDB" id="A0A8J2ZDL1"/>
<keyword evidence="3" id="KW-0805">Transcription regulation</keyword>
<keyword evidence="4" id="KW-0238">DNA-binding</keyword>
<evidence type="ECO:0000256" key="5">
    <source>
        <dbReference type="ARBA" id="ARBA00023163"/>
    </source>
</evidence>
<dbReference type="PANTHER" id="PTHR48111:SF1">
    <property type="entry name" value="TWO-COMPONENT RESPONSE REGULATOR ORR33"/>
    <property type="match status" value="1"/>
</dbReference>
<keyword evidence="2" id="KW-0902">Two-component regulatory system</keyword>
<evidence type="ECO:0000313" key="9">
    <source>
        <dbReference type="Proteomes" id="UP000597507"/>
    </source>
</evidence>
<dbReference type="GO" id="GO:0000156">
    <property type="term" value="F:phosphorelay response regulator activity"/>
    <property type="evidence" value="ECO:0007669"/>
    <property type="project" value="TreeGrafter"/>
</dbReference>
<dbReference type="SMART" id="SM00448">
    <property type="entry name" value="REC"/>
    <property type="match status" value="1"/>
</dbReference>
<comment type="caution">
    <text evidence="8">The sequence shown here is derived from an EMBL/GenBank/DDBJ whole genome shotgun (WGS) entry which is preliminary data.</text>
</comment>
<dbReference type="EMBL" id="BMKS01000010">
    <property type="protein sequence ID" value="GGG41144.1"/>
    <property type="molecule type" value="Genomic_DNA"/>
</dbReference>
<evidence type="ECO:0000256" key="4">
    <source>
        <dbReference type="ARBA" id="ARBA00023125"/>
    </source>
</evidence>
<evidence type="ECO:0000256" key="3">
    <source>
        <dbReference type="ARBA" id="ARBA00023015"/>
    </source>
</evidence>